<evidence type="ECO:0000256" key="1">
    <source>
        <dbReference type="ARBA" id="ARBA00001964"/>
    </source>
</evidence>
<dbReference type="SUPFAM" id="SSF52518">
    <property type="entry name" value="Thiamin diphosphate-binding fold (THDP-binding)"/>
    <property type="match status" value="1"/>
</dbReference>
<dbReference type="InterPro" id="IPR033248">
    <property type="entry name" value="Transketolase_C"/>
</dbReference>
<dbReference type="InterPro" id="IPR005475">
    <property type="entry name" value="Transketolase-like_Pyr-bd"/>
</dbReference>
<dbReference type="SMART" id="SM00861">
    <property type="entry name" value="Transket_pyr"/>
    <property type="match status" value="1"/>
</dbReference>
<dbReference type="FunFam" id="3.40.50.970:FF:000001">
    <property type="entry name" value="Pyruvate dehydrogenase E1 beta subunit"/>
    <property type="match status" value="1"/>
</dbReference>
<dbReference type="PANTHER" id="PTHR42980:SF1">
    <property type="entry name" value="2-OXOISOVALERATE DEHYDROGENASE SUBUNIT BETA, MITOCHONDRIAL"/>
    <property type="match status" value="1"/>
</dbReference>
<dbReference type="AlphaFoldDB" id="A0A2T9Z8E9"/>
<comment type="cofactor">
    <cofactor evidence="1">
        <name>thiamine diphosphate</name>
        <dbReference type="ChEBI" id="CHEBI:58937"/>
    </cofactor>
</comment>
<dbReference type="InterPro" id="IPR009014">
    <property type="entry name" value="Transketo_C/PFOR_II"/>
</dbReference>
<evidence type="ECO:0000259" key="5">
    <source>
        <dbReference type="SMART" id="SM00861"/>
    </source>
</evidence>
<sequence>MNMCQAINEALSIAMNNDDKALIFGEDVAFGGVFRCTLDLRSKFGPDRVFDTPLCEQGIVGFANGVAAHGHSPIAEIQFADYIFPAYDQIVNETAKIRYRSGGIFDVGNLTIRSPCSHVGHGALYHSQSVEAHFSHTPGLKIVVPRSAAQAKGLLLSSISDQNPVLFFEPKILYRSSVEQVPDVEYKIPLSKAEIIKPGKDITVIGYGPQIYVLENAIQLIERDLPGASCELIDLRTILPWDIDTVVNSVNKTGRVVISHEASITSGFGAEISSTITERCFDFLQSPVKRICGTDIPFPLVFEKFHVPDIARCYEGIKFCLEY</sequence>
<dbReference type="PANTHER" id="PTHR42980">
    <property type="entry name" value="2-OXOISOVALERATE DEHYDROGENASE SUBUNIT BETA-RELATED"/>
    <property type="match status" value="1"/>
</dbReference>
<keyword evidence="3" id="KW-0560">Oxidoreductase</keyword>
<dbReference type="Proteomes" id="UP000245609">
    <property type="component" value="Unassembled WGS sequence"/>
</dbReference>
<dbReference type="GO" id="GO:0007584">
    <property type="term" value="P:response to nutrient"/>
    <property type="evidence" value="ECO:0007669"/>
    <property type="project" value="TreeGrafter"/>
</dbReference>
<dbReference type="EC" id="1.2.4.4" evidence="2"/>
<dbReference type="SUPFAM" id="SSF52922">
    <property type="entry name" value="TK C-terminal domain-like"/>
    <property type="match status" value="1"/>
</dbReference>
<reference evidence="6 7" key="1">
    <citation type="journal article" date="2018" name="MBio">
        <title>Comparative Genomics Reveals the Core Gene Toolbox for the Fungus-Insect Symbiosis.</title>
        <authorList>
            <person name="Wang Y."/>
            <person name="Stata M."/>
            <person name="Wang W."/>
            <person name="Stajich J.E."/>
            <person name="White M.M."/>
            <person name="Moncalvo J.M."/>
        </authorList>
    </citation>
    <scope>NUCLEOTIDE SEQUENCE [LARGE SCALE GENOMIC DNA]</scope>
    <source>
        <strain evidence="6 7">SC-DP-2</strain>
    </source>
</reference>
<organism evidence="6 7">
    <name type="scientific">Smittium megazygosporum</name>
    <dbReference type="NCBI Taxonomy" id="133381"/>
    <lineage>
        <taxon>Eukaryota</taxon>
        <taxon>Fungi</taxon>
        <taxon>Fungi incertae sedis</taxon>
        <taxon>Zoopagomycota</taxon>
        <taxon>Kickxellomycotina</taxon>
        <taxon>Harpellomycetes</taxon>
        <taxon>Harpellales</taxon>
        <taxon>Legeriomycetaceae</taxon>
        <taxon>Smittium</taxon>
    </lineage>
</organism>
<proteinExistence type="predicted"/>
<dbReference type="Pfam" id="PF02780">
    <property type="entry name" value="Transketolase_C"/>
    <property type="match status" value="1"/>
</dbReference>
<accession>A0A2T9Z8E9</accession>
<dbReference type="Pfam" id="PF02779">
    <property type="entry name" value="Transket_pyr"/>
    <property type="match status" value="1"/>
</dbReference>
<dbReference type="GO" id="GO:0003863">
    <property type="term" value="F:branched-chain 2-oxo acid dehydrogenase activity"/>
    <property type="evidence" value="ECO:0007669"/>
    <property type="project" value="UniProtKB-EC"/>
</dbReference>
<evidence type="ECO:0000256" key="2">
    <source>
        <dbReference type="ARBA" id="ARBA00012277"/>
    </source>
</evidence>
<comment type="caution">
    <text evidence="6">The sequence shown here is derived from an EMBL/GenBank/DDBJ whole genome shotgun (WGS) entry which is preliminary data.</text>
</comment>
<dbReference type="EMBL" id="MBFS01001566">
    <property type="protein sequence ID" value="PVV00869.1"/>
    <property type="molecule type" value="Genomic_DNA"/>
</dbReference>
<dbReference type="Gene3D" id="3.40.50.970">
    <property type="match status" value="1"/>
</dbReference>
<dbReference type="InterPro" id="IPR029061">
    <property type="entry name" value="THDP-binding"/>
</dbReference>
<comment type="catalytic activity">
    <reaction evidence="4">
        <text>N(6)-[(R)-lipoyl]-L-lysyl-[protein] + 3-methyl-2-oxobutanoate + H(+) = N(6)-[(R)-S(8)-2-methylpropanoyldihydrolipoyl]-L-lysyl-[protein] + CO2</text>
        <dbReference type="Rhea" id="RHEA:13457"/>
        <dbReference type="Rhea" id="RHEA-COMP:10474"/>
        <dbReference type="Rhea" id="RHEA-COMP:10497"/>
        <dbReference type="ChEBI" id="CHEBI:11851"/>
        <dbReference type="ChEBI" id="CHEBI:15378"/>
        <dbReference type="ChEBI" id="CHEBI:16526"/>
        <dbReference type="ChEBI" id="CHEBI:83099"/>
        <dbReference type="ChEBI" id="CHEBI:83142"/>
        <dbReference type="EC" id="1.2.4.4"/>
    </reaction>
    <physiologicalReaction direction="left-to-right" evidence="4">
        <dbReference type="Rhea" id="RHEA:13458"/>
    </physiologicalReaction>
</comment>
<dbReference type="STRING" id="133381.A0A2T9Z8E9"/>
<dbReference type="CDD" id="cd07036">
    <property type="entry name" value="TPP_PYR_E1-PDHc-beta_like"/>
    <property type="match status" value="1"/>
</dbReference>
<dbReference type="Gene3D" id="3.40.50.920">
    <property type="match status" value="1"/>
</dbReference>
<dbReference type="OrthoDB" id="878at2759"/>
<keyword evidence="7" id="KW-1185">Reference proteome</keyword>
<gene>
    <name evidence="6" type="ORF">BB560_004733</name>
</gene>
<evidence type="ECO:0000313" key="7">
    <source>
        <dbReference type="Proteomes" id="UP000245609"/>
    </source>
</evidence>
<name>A0A2T9Z8E9_9FUNG</name>
<dbReference type="GO" id="GO:0009083">
    <property type="term" value="P:branched-chain amino acid catabolic process"/>
    <property type="evidence" value="ECO:0007669"/>
    <property type="project" value="TreeGrafter"/>
</dbReference>
<evidence type="ECO:0000256" key="3">
    <source>
        <dbReference type="ARBA" id="ARBA00023002"/>
    </source>
</evidence>
<dbReference type="FunFam" id="3.40.50.920:FF:000001">
    <property type="entry name" value="Pyruvate dehydrogenase E1 beta subunit"/>
    <property type="match status" value="1"/>
</dbReference>
<evidence type="ECO:0000256" key="4">
    <source>
        <dbReference type="ARBA" id="ARBA00051764"/>
    </source>
</evidence>
<protein>
    <recommendedName>
        <fullName evidence="2">3-methyl-2-oxobutanoate dehydrogenase (2-methylpropanoyl-transferring)</fullName>
        <ecNumber evidence="2">1.2.4.4</ecNumber>
    </recommendedName>
</protein>
<evidence type="ECO:0000313" key="6">
    <source>
        <dbReference type="EMBL" id="PVV00869.1"/>
    </source>
</evidence>
<feature type="domain" description="Transketolase-like pyrimidine-binding" evidence="5">
    <location>
        <begin position="1"/>
        <end position="176"/>
    </location>
</feature>
<dbReference type="GO" id="GO:0006091">
    <property type="term" value="P:generation of precursor metabolites and energy"/>
    <property type="evidence" value="ECO:0007669"/>
    <property type="project" value="UniProtKB-ARBA"/>
</dbReference>